<accession>A0AAD8Y4J1</accession>
<feature type="transmembrane region" description="Helical" evidence="2">
    <location>
        <begin position="259"/>
        <end position="285"/>
    </location>
</feature>
<reference evidence="3" key="1">
    <citation type="submission" date="2023-06" db="EMBL/GenBank/DDBJ databases">
        <title>Survivors Of The Sea: Transcriptome response of Skeletonema marinoi to long-term dormancy.</title>
        <authorList>
            <person name="Pinder M.I.M."/>
            <person name="Kourtchenko O."/>
            <person name="Robertson E.K."/>
            <person name="Larsson T."/>
            <person name="Maumus F."/>
            <person name="Osuna-Cruz C.M."/>
            <person name="Vancaester E."/>
            <person name="Stenow R."/>
            <person name="Vandepoele K."/>
            <person name="Ploug H."/>
            <person name="Bruchert V."/>
            <person name="Godhe A."/>
            <person name="Topel M."/>
        </authorList>
    </citation>
    <scope>NUCLEOTIDE SEQUENCE</scope>
    <source>
        <strain evidence="3">R05AC</strain>
    </source>
</reference>
<evidence type="ECO:0000313" key="3">
    <source>
        <dbReference type="EMBL" id="KAK1739053.1"/>
    </source>
</evidence>
<proteinExistence type="predicted"/>
<gene>
    <name evidence="3" type="ORF">QTG54_010369</name>
</gene>
<evidence type="ECO:0000256" key="2">
    <source>
        <dbReference type="SAM" id="Phobius"/>
    </source>
</evidence>
<keyword evidence="4" id="KW-1185">Reference proteome</keyword>
<keyword evidence="2" id="KW-0472">Membrane</keyword>
<organism evidence="3 4">
    <name type="scientific">Skeletonema marinoi</name>
    <dbReference type="NCBI Taxonomy" id="267567"/>
    <lineage>
        <taxon>Eukaryota</taxon>
        <taxon>Sar</taxon>
        <taxon>Stramenopiles</taxon>
        <taxon>Ochrophyta</taxon>
        <taxon>Bacillariophyta</taxon>
        <taxon>Coscinodiscophyceae</taxon>
        <taxon>Thalassiosirophycidae</taxon>
        <taxon>Thalassiosirales</taxon>
        <taxon>Skeletonemataceae</taxon>
        <taxon>Skeletonema</taxon>
        <taxon>Skeletonema marinoi-dohrnii complex</taxon>
    </lineage>
</organism>
<keyword evidence="2" id="KW-1133">Transmembrane helix</keyword>
<protein>
    <submittedName>
        <fullName evidence="3">Uncharacterized protein</fullName>
    </submittedName>
</protein>
<feature type="region of interest" description="Disordered" evidence="1">
    <location>
        <begin position="1"/>
        <end position="135"/>
    </location>
</feature>
<dbReference type="Proteomes" id="UP001224775">
    <property type="component" value="Unassembled WGS sequence"/>
</dbReference>
<feature type="compositionally biased region" description="Polar residues" evidence="1">
    <location>
        <begin position="25"/>
        <end position="45"/>
    </location>
</feature>
<sequence>MSPTATAATPLASKSQSDWWREAAQSFSPSKITSGTNDNDDNNYGSIAPPSYVTSPTRHNPFNEGMTANNLSLQDHTATSTRDSYDDDDIFGNDTNNILQPREGTLSDISNDSSSDSDSDDDYSSYASDDSDHSLERPHRTVGLIFFDTLRLVAISANVRFFNTEMVPVLMAWKTMDILNKCLRIFMGSSSILLITLEFPEFFPFLQHNPLSQPTPPLYVSNWIPRGIFYLFLALVMFEQQVVVAFIDVKRHASTSSRFFDGIFMVISAAIMILVGMTYILLGMFCVQKIMERVRREEMERWDEYWEKLKKLEEEEDLEEEREWLLENGGELGQGDGKSIRSGAAAIGFKERWRKWRKRFKRRYRRGRGWWRSIDFKC</sequence>
<keyword evidence="2" id="KW-0812">Transmembrane</keyword>
<feature type="compositionally biased region" description="Polar residues" evidence="1">
    <location>
        <begin position="52"/>
        <end position="82"/>
    </location>
</feature>
<dbReference type="AlphaFoldDB" id="A0AAD8Y4J1"/>
<dbReference type="EMBL" id="JATAAI010000019">
    <property type="protein sequence ID" value="KAK1739053.1"/>
    <property type="molecule type" value="Genomic_DNA"/>
</dbReference>
<evidence type="ECO:0000256" key="1">
    <source>
        <dbReference type="SAM" id="MobiDB-lite"/>
    </source>
</evidence>
<evidence type="ECO:0000313" key="4">
    <source>
        <dbReference type="Proteomes" id="UP001224775"/>
    </source>
</evidence>
<comment type="caution">
    <text evidence="3">The sequence shown here is derived from an EMBL/GenBank/DDBJ whole genome shotgun (WGS) entry which is preliminary data.</text>
</comment>
<name>A0AAD8Y4J1_9STRA</name>
<feature type="transmembrane region" description="Helical" evidence="2">
    <location>
        <begin position="227"/>
        <end position="247"/>
    </location>
</feature>